<evidence type="ECO:0000256" key="2">
    <source>
        <dbReference type="ARBA" id="ARBA00022475"/>
    </source>
</evidence>
<dbReference type="AlphaFoldDB" id="A0A0U0ZQZ9"/>
<evidence type="ECO:0000256" key="4">
    <source>
        <dbReference type="ARBA" id="ARBA00022989"/>
    </source>
</evidence>
<dbReference type="Pfam" id="PF01943">
    <property type="entry name" value="Polysacc_synt"/>
    <property type="match status" value="1"/>
</dbReference>
<organism evidence="6 7">
    <name type="scientific">Mycobacteroides abscessus</name>
    <dbReference type="NCBI Taxonomy" id="36809"/>
    <lineage>
        <taxon>Bacteria</taxon>
        <taxon>Bacillati</taxon>
        <taxon>Actinomycetota</taxon>
        <taxon>Actinomycetes</taxon>
        <taxon>Mycobacteriales</taxon>
        <taxon>Mycobacteriaceae</taxon>
        <taxon>Mycobacteroides</taxon>
    </lineage>
</organism>
<keyword evidence="4" id="KW-1133">Transmembrane helix</keyword>
<evidence type="ECO:0000256" key="5">
    <source>
        <dbReference type="ARBA" id="ARBA00023136"/>
    </source>
</evidence>
<dbReference type="InterPro" id="IPR050833">
    <property type="entry name" value="Poly_Biosynth_Transport"/>
</dbReference>
<dbReference type="GO" id="GO:0005886">
    <property type="term" value="C:plasma membrane"/>
    <property type="evidence" value="ECO:0007669"/>
    <property type="project" value="UniProtKB-SubCell"/>
</dbReference>
<dbReference type="RefSeq" id="WP_016893273.1">
    <property type="nucleotide sequence ID" value="NZ_CSWP01000007.1"/>
</dbReference>
<reference evidence="6 7" key="1">
    <citation type="submission" date="2015-03" db="EMBL/GenBank/DDBJ databases">
        <authorList>
            <person name="Murphy D."/>
        </authorList>
    </citation>
    <scope>NUCLEOTIDE SEQUENCE [LARGE SCALE GENOMIC DNA]</scope>
    <source>
        <strain evidence="6 7">PAP088</strain>
    </source>
</reference>
<evidence type="ECO:0000256" key="1">
    <source>
        <dbReference type="ARBA" id="ARBA00004651"/>
    </source>
</evidence>
<evidence type="ECO:0000313" key="6">
    <source>
        <dbReference type="EMBL" id="CPV61374.1"/>
    </source>
</evidence>
<dbReference type="InterPro" id="IPR002797">
    <property type="entry name" value="Polysacc_synth"/>
</dbReference>
<keyword evidence="3" id="KW-0812">Transmembrane</keyword>
<dbReference type="PANTHER" id="PTHR30250:SF11">
    <property type="entry name" value="O-ANTIGEN TRANSPORTER-RELATED"/>
    <property type="match status" value="1"/>
</dbReference>
<keyword evidence="5" id="KW-0472">Membrane</keyword>
<evidence type="ECO:0000313" key="7">
    <source>
        <dbReference type="Proteomes" id="UP000045782"/>
    </source>
</evidence>
<evidence type="ECO:0000256" key="3">
    <source>
        <dbReference type="ARBA" id="ARBA00022692"/>
    </source>
</evidence>
<dbReference type="PANTHER" id="PTHR30250">
    <property type="entry name" value="PST FAMILY PREDICTED COLANIC ACID TRANSPORTER"/>
    <property type="match status" value="1"/>
</dbReference>
<dbReference type="EMBL" id="CSWP01000007">
    <property type="protein sequence ID" value="CPV61374.1"/>
    <property type="molecule type" value="Genomic_DNA"/>
</dbReference>
<dbReference type="Proteomes" id="UP000045782">
    <property type="component" value="Unassembled WGS sequence"/>
</dbReference>
<protein>
    <submittedName>
        <fullName evidence="6">Probable O-antigen transporter, MOP superfamily</fullName>
    </submittedName>
</protein>
<accession>A0A0U0ZQZ9</accession>
<sequence>MSNEPRSSTTLPRALRLARDFGAVVFGKYGQYLVTFATVPLLARVLGPAGMGLLAVGMAAYFFGSIVVDLGMTPFLAARVPELRNTPAELQQVRTDYLTVRLMTLGVLGAALGTSWIAGVPPYVHMILLGLFTGGFWAASDDWLLIGQGRFIASAIYQGSGRITYLLLLVVLLPHSPHAATAILCLLGSSILTVAGTWWDSLRTFGSLCRPYAPGQILRSSWPIVTSRLLTTGYGQGAPAIYSAMLDAVSLGLFSASDRLVRAMQSLLDMIGLVLLPRMAKRSGHEHFWRSGFQGLRGAAAVALLAATLLWVLATPIVHVIFGSEFLGAVGLLRAELLILPASTISSYISTALLPVRQDTHGVLIAAVVGTTAAVAGLLAASWTHSVWALTGGVIGAEFCVALWYLARVRHLSGRERGAAATAETAQEGAAR</sequence>
<keyword evidence="2" id="KW-1003">Cell membrane</keyword>
<comment type="subcellular location">
    <subcellularLocation>
        <location evidence="1">Cell membrane</location>
        <topology evidence="1">Multi-pass membrane protein</topology>
    </subcellularLocation>
</comment>
<proteinExistence type="predicted"/>
<name>A0A0U0ZQZ9_9MYCO</name>
<gene>
    <name evidence="6" type="ORF">ERS075579_03315</name>
</gene>